<sequence>PTPPTSTSTAATSASGQSRLLIKRRRGDELPVNLNPPQGTAPLQDATAAIPDAGSSTVSPSMGPTTVTTTSEIRSGLMIKRQRPLPVVGGSTATPQESVASSSAQEAKPHTVTLQRKRVTTVTDLESKPVSPPTGATASGTEATTSPASTATDSTVAEPASKVLPHGQKRRHETTESVQESITIVSTPGPGDADEMEDITTPEPTHENMDVEETPAVKRSRPNSHVVIAEIPGETSSSGVREESAAPGTPGQLGDYEDGAIEEEAADASETAVTATTTVPPAEAVDSTETKGAEEEEHRHQEAAPETRTDHPLEEDLEEGLETSYGTPGAADVTEFEEVDVHTPHAQEEEEGDLELEMDEHRAHEGDADASESAA</sequence>
<feature type="compositionally biased region" description="Polar residues" evidence="1">
    <location>
        <begin position="176"/>
        <end position="186"/>
    </location>
</feature>
<feature type="compositionally biased region" description="Low complexity" evidence="1">
    <location>
        <begin position="96"/>
        <end position="106"/>
    </location>
</feature>
<dbReference type="EMBL" id="JAAAHW010006528">
    <property type="protein sequence ID" value="KAF9959069.1"/>
    <property type="molecule type" value="Genomic_DNA"/>
</dbReference>
<dbReference type="OrthoDB" id="343070at2759"/>
<evidence type="ECO:0000313" key="2">
    <source>
        <dbReference type="EMBL" id="KAF9959069.1"/>
    </source>
</evidence>
<feature type="compositionally biased region" description="Acidic residues" evidence="1">
    <location>
        <begin position="348"/>
        <end position="358"/>
    </location>
</feature>
<accession>A0A9P6M156</accession>
<keyword evidence="3" id="KW-1185">Reference proteome</keyword>
<feature type="non-terminal residue" evidence="2">
    <location>
        <position position="1"/>
    </location>
</feature>
<evidence type="ECO:0000256" key="1">
    <source>
        <dbReference type="SAM" id="MobiDB-lite"/>
    </source>
</evidence>
<gene>
    <name evidence="2" type="ORF">BGZ65_000880</name>
</gene>
<feature type="compositionally biased region" description="Low complexity" evidence="1">
    <location>
        <begin position="133"/>
        <end position="155"/>
    </location>
</feature>
<comment type="caution">
    <text evidence="2">The sequence shown here is derived from an EMBL/GenBank/DDBJ whole genome shotgun (WGS) entry which is preliminary data.</text>
</comment>
<feature type="compositionally biased region" description="Polar residues" evidence="1">
    <location>
        <begin position="54"/>
        <end position="73"/>
    </location>
</feature>
<name>A0A9P6M156_9FUNG</name>
<organism evidence="2 3">
    <name type="scientific">Modicella reniformis</name>
    <dbReference type="NCBI Taxonomy" id="1440133"/>
    <lineage>
        <taxon>Eukaryota</taxon>
        <taxon>Fungi</taxon>
        <taxon>Fungi incertae sedis</taxon>
        <taxon>Mucoromycota</taxon>
        <taxon>Mortierellomycotina</taxon>
        <taxon>Mortierellomycetes</taxon>
        <taxon>Mortierellales</taxon>
        <taxon>Mortierellaceae</taxon>
        <taxon>Modicella</taxon>
    </lineage>
</organism>
<feature type="compositionally biased region" description="Basic and acidic residues" evidence="1">
    <location>
        <begin position="288"/>
        <end position="314"/>
    </location>
</feature>
<feature type="compositionally biased region" description="Low complexity" evidence="1">
    <location>
        <begin position="268"/>
        <end position="285"/>
    </location>
</feature>
<reference evidence="2" key="1">
    <citation type="journal article" date="2020" name="Fungal Divers.">
        <title>Resolving the Mortierellaceae phylogeny through synthesis of multi-gene phylogenetics and phylogenomics.</title>
        <authorList>
            <person name="Vandepol N."/>
            <person name="Liber J."/>
            <person name="Desiro A."/>
            <person name="Na H."/>
            <person name="Kennedy M."/>
            <person name="Barry K."/>
            <person name="Grigoriev I.V."/>
            <person name="Miller A.N."/>
            <person name="O'Donnell K."/>
            <person name="Stajich J.E."/>
            <person name="Bonito G."/>
        </authorList>
    </citation>
    <scope>NUCLEOTIDE SEQUENCE</scope>
    <source>
        <strain evidence="2">MES-2147</strain>
    </source>
</reference>
<dbReference type="AlphaFoldDB" id="A0A9P6M156"/>
<feature type="region of interest" description="Disordered" evidence="1">
    <location>
        <begin position="51"/>
        <end position="375"/>
    </location>
</feature>
<protein>
    <submittedName>
        <fullName evidence="2">Uncharacterized protein</fullName>
    </submittedName>
</protein>
<feature type="region of interest" description="Disordered" evidence="1">
    <location>
        <begin position="1"/>
        <end position="21"/>
    </location>
</feature>
<feature type="compositionally biased region" description="Low complexity" evidence="1">
    <location>
        <begin position="1"/>
        <end position="15"/>
    </location>
</feature>
<evidence type="ECO:0000313" key="3">
    <source>
        <dbReference type="Proteomes" id="UP000749646"/>
    </source>
</evidence>
<proteinExistence type="predicted"/>
<dbReference type="Proteomes" id="UP000749646">
    <property type="component" value="Unassembled WGS sequence"/>
</dbReference>
<feature type="compositionally biased region" description="Acidic residues" evidence="1">
    <location>
        <begin position="255"/>
        <end position="267"/>
    </location>
</feature>